<evidence type="ECO:0000256" key="2">
    <source>
        <dbReference type="ARBA" id="ARBA00023110"/>
    </source>
</evidence>
<accession>A0A1H6IIG8</accession>
<dbReference type="InterPro" id="IPR002130">
    <property type="entry name" value="Cyclophilin-type_PPIase_dom"/>
</dbReference>
<protein>
    <recommendedName>
        <fullName evidence="4">Peptidyl-prolyl cis-trans isomerase</fullName>
        <shortName evidence="4">PPIase</shortName>
        <ecNumber evidence="4">5.2.1.8</ecNumber>
    </recommendedName>
</protein>
<dbReference type="InterPro" id="IPR044666">
    <property type="entry name" value="Cyclophilin_A-like"/>
</dbReference>
<dbReference type="PANTHER" id="PTHR45625">
    <property type="entry name" value="PEPTIDYL-PROLYL CIS-TRANS ISOMERASE-RELATED"/>
    <property type="match status" value="1"/>
</dbReference>
<comment type="catalytic activity">
    <reaction evidence="4">
        <text>[protein]-peptidylproline (omega=180) = [protein]-peptidylproline (omega=0)</text>
        <dbReference type="Rhea" id="RHEA:16237"/>
        <dbReference type="Rhea" id="RHEA-COMP:10747"/>
        <dbReference type="Rhea" id="RHEA-COMP:10748"/>
        <dbReference type="ChEBI" id="CHEBI:83833"/>
        <dbReference type="ChEBI" id="CHEBI:83834"/>
        <dbReference type="EC" id="5.2.1.8"/>
    </reaction>
</comment>
<evidence type="ECO:0000256" key="4">
    <source>
        <dbReference type="RuleBase" id="RU363019"/>
    </source>
</evidence>
<dbReference type="CDD" id="cd00317">
    <property type="entry name" value="cyclophilin"/>
    <property type="match status" value="1"/>
</dbReference>
<dbReference type="GO" id="GO:0006457">
    <property type="term" value="P:protein folding"/>
    <property type="evidence" value="ECO:0007669"/>
    <property type="project" value="InterPro"/>
</dbReference>
<evidence type="ECO:0000259" key="5">
    <source>
        <dbReference type="PROSITE" id="PS50072"/>
    </source>
</evidence>
<gene>
    <name evidence="6" type="ORF">SAMN02910265_00915</name>
</gene>
<dbReference type="EMBL" id="FNWV01000002">
    <property type="protein sequence ID" value="SEH47696.1"/>
    <property type="molecule type" value="Genomic_DNA"/>
</dbReference>
<comment type="function">
    <text evidence="1 4">PPIases accelerate the folding of proteins. It catalyzes the cis-trans isomerization of proline imidic peptide bonds in oligopeptides.</text>
</comment>
<comment type="similarity">
    <text evidence="4">Belongs to the cyclophilin-type PPIase family.</text>
</comment>
<dbReference type="AlphaFoldDB" id="A0A1H6IIG8"/>
<dbReference type="RefSeq" id="WP_081348119.1">
    <property type="nucleotide sequence ID" value="NZ_FNWV01000002.1"/>
</dbReference>
<dbReference type="SUPFAM" id="SSF50891">
    <property type="entry name" value="Cyclophilin-like"/>
    <property type="match status" value="1"/>
</dbReference>
<dbReference type="PROSITE" id="PS00170">
    <property type="entry name" value="CSA_PPIASE_1"/>
    <property type="match status" value="1"/>
</dbReference>
<sequence>MKGFKNLKKVMTAAVAATMLIMTGCGKDAAKSDKNESTTAAGQSGNTIIVTLYPDKAPITCANFEKLVNEGFYNGLTFHRVIDGFMAQGGDPEGTGMGGSKETIKGEFAANGVDNPTSHQRGVISMARSSDPDSASSQFFICYTGNYTASLDGYYAAFGNVTEGMEVVDDFTKVPRSQGTDGAMSKPNTPIVMEKVEMIDPDENGAPRVKITMNDFLG</sequence>
<reference evidence="6 7" key="1">
    <citation type="submission" date="2016-10" db="EMBL/GenBank/DDBJ databases">
        <authorList>
            <person name="de Groot N.N."/>
        </authorList>
    </citation>
    <scope>NUCLEOTIDE SEQUENCE [LARGE SCALE GENOMIC DNA]</scope>
    <source>
        <strain evidence="6 7">YAD2003</strain>
    </source>
</reference>
<dbReference type="Gene3D" id="2.40.100.10">
    <property type="entry name" value="Cyclophilin-like"/>
    <property type="match status" value="1"/>
</dbReference>
<evidence type="ECO:0000256" key="1">
    <source>
        <dbReference type="ARBA" id="ARBA00002388"/>
    </source>
</evidence>
<evidence type="ECO:0000256" key="3">
    <source>
        <dbReference type="ARBA" id="ARBA00023235"/>
    </source>
</evidence>
<dbReference type="InterPro" id="IPR020892">
    <property type="entry name" value="Cyclophilin-type_PPIase_CS"/>
</dbReference>
<feature type="domain" description="PPIase cyclophilin-type" evidence="5">
    <location>
        <begin position="35"/>
        <end position="198"/>
    </location>
</feature>
<dbReference type="InterPro" id="IPR029000">
    <property type="entry name" value="Cyclophilin-like_dom_sf"/>
</dbReference>
<keyword evidence="2 4" id="KW-0697">Rotamase</keyword>
<evidence type="ECO:0000313" key="6">
    <source>
        <dbReference type="EMBL" id="SEH47696.1"/>
    </source>
</evidence>
<dbReference type="Proteomes" id="UP000183190">
    <property type="component" value="Unassembled WGS sequence"/>
</dbReference>
<dbReference type="PROSITE" id="PS51257">
    <property type="entry name" value="PROKAR_LIPOPROTEIN"/>
    <property type="match status" value="1"/>
</dbReference>
<dbReference type="GO" id="GO:0003755">
    <property type="term" value="F:peptidyl-prolyl cis-trans isomerase activity"/>
    <property type="evidence" value="ECO:0007669"/>
    <property type="project" value="UniProtKB-UniRule"/>
</dbReference>
<keyword evidence="3 4" id="KW-0413">Isomerase</keyword>
<evidence type="ECO:0000313" key="7">
    <source>
        <dbReference type="Proteomes" id="UP000183190"/>
    </source>
</evidence>
<organism evidence="6 7">
    <name type="scientific">Ruminococcus flavefaciens</name>
    <dbReference type="NCBI Taxonomy" id="1265"/>
    <lineage>
        <taxon>Bacteria</taxon>
        <taxon>Bacillati</taxon>
        <taxon>Bacillota</taxon>
        <taxon>Clostridia</taxon>
        <taxon>Eubacteriales</taxon>
        <taxon>Oscillospiraceae</taxon>
        <taxon>Ruminococcus</taxon>
    </lineage>
</organism>
<dbReference type="PANTHER" id="PTHR45625:SF4">
    <property type="entry name" value="PEPTIDYLPROLYL ISOMERASE DOMAIN AND WD REPEAT-CONTAINING PROTEIN 1"/>
    <property type="match status" value="1"/>
</dbReference>
<dbReference type="PROSITE" id="PS50072">
    <property type="entry name" value="CSA_PPIASE_2"/>
    <property type="match status" value="1"/>
</dbReference>
<dbReference type="PRINTS" id="PR00153">
    <property type="entry name" value="CSAPPISMRASE"/>
</dbReference>
<dbReference type="Pfam" id="PF00160">
    <property type="entry name" value="Pro_isomerase"/>
    <property type="match status" value="1"/>
</dbReference>
<dbReference type="OrthoDB" id="9807797at2"/>
<dbReference type="EC" id="5.2.1.8" evidence="4"/>
<name>A0A1H6IIG8_RUMFL</name>
<proteinExistence type="inferred from homology"/>